<evidence type="ECO:0000256" key="1">
    <source>
        <dbReference type="ARBA" id="ARBA00004651"/>
    </source>
</evidence>
<name>A0A1B4PZE2_BURCE</name>
<evidence type="ECO:0000256" key="4">
    <source>
        <dbReference type="ARBA" id="ARBA00022475"/>
    </source>
</evidence>
<dbReference type="EMBL" id="CP013444">
    <property type="protein sequence ID" value="AOK19287.1"/>
    <property type="molecule type" value="Genomic_DNA"/>
</dbReference>
<evidence type="ECO:0008006" key="11">
    <source>
        <dbReference type="Google" id="ProtNLM"/>
    </source>
</evidence>
<proteinExistence type="inferred from homology"/>
<sequence length="357" mass="37670">MILEFGMANSTAPSSVAATITGIAAGMALAHYLRPVLVPFFLAALLRIGVDAVVQLVANVLPKAPRWTIRLTTGGVMGTAIMAICYVVTQGIGSVVSQVPAIVSKLDAISRHFAFVTGSKDADLFSAAIRHVDGPALLQWLASGIHEPFQIVLLTLLMSAFMLTAPNAENNPKLDLVVRHAARAARQRAIIAHITSSIQNYMVVQLATNGAIGIAVAVACLAIGLKAAMFWGATSFILAFIPVVGPIVASVLPALSALVQSSTEWQAIAVFVAVQVIFTVLHNLVLPKLQAKSQNIDPIAGLLALGIWTLLWGVWGALLATPLMMLIMITMAQFESSRWFAALLSHDGRPATGSDAE</sequence>
<keyword evidence="5 8" id="KW-0812">Transmembrane</keyword>
<evidence type="ECO:0000256" key="5">
    <source>
        <dbReference type="ARBA" id="ARBA00022692"/>
    </source>
</evidence>
<evidence type="ECO:0000256" key="7">
    <source>
        <dbReference type="ARBA" id="ARBA00023136"/>
    </source>
</evidence>
<evidence type="ECO:0000256" key="3">
    <source>
        <dbReference type="ARBA" id="ARBA00022448"/>
    </source>
</evidence>
<dbReference type="InterPro" id="IPR002549">
    <property type="entry name" value="AI-2E-like"/>
</dbReference>
<organism evidence="9 10">
    <name type="scientific">Burkholderia cepacia</name>
    <name type="common">Pseudomonas cepacia</name>
    <dbReference type="NCBI Taxonomy" id="292"/>
    <lineage>
        <taxon>Bacteria</taxon>
        <taxon>Pseudomonadati</taxon>
        <taxon>Pseudomonadota</taxon>
        <taxon>Betaproteobacteria</taxon>
        <taxon>Burkholderiales</taxon>
        <taxon>Burkholderiaceae</taxon>
        <taxon>Burkholderia</taxon>
        <taxon>Burkholderia cepacia complex</taxon>
    </lineage>
</organism>
<evidence type="ECO:0000313" key="10">
    <source>
        <dbReference type="Proteomes" id="UP000094776"/>
    </source>
</evidence>
<keyword evidence="4" id="KW-1003">Cell membrane</keyword>
<dbReference type="PANTHER" id="PTHR21716">
    <property type="entry name" value="TRANSMEMBRANE PROTEIN"/>
    <property type="match status" value="1"/>
</dbReference>
<dbReference type="Pfam" id="PF01594">
    <property type="entry name" value="AI-2E_transport"/>
    <property type="match status" value="1"/>
</dbReference>
<evidence type="ECO:0000256" key="8">
    <source>
        <dbReference type="SAM" id="Phobius"/>
    </source>
</evidence>
<feature type="transmembrane region" description="Helical" evidence="8">
    <location>
        <begin position="237"/>
        <end position="259"/>
    </location>
</feature>
<feature type="transmembrane region" description="Helical" evidence="8">
    <location>
        <begin position="67"/>
        <end position="88"/>
    </location>
</feature>
<reference evidence="9 10" key="1">
    <citation type="submission" date="2015-12" db="EMBL/GenBank/DDBJ databases">
        <title>Diversity of Burkholderia near neighbor genomes.</title>
        <authorList>
            <person name="Sahl J."/>
            <person name="Wagner D."/>
            <person name="Keim P."/>
        </authorList>
    </citation>
    <scope>NUCLEOTIDE SEQUENCE [LARGE SCALE GENOMIC DNA]</scope>
    <source>
        <strain evidence="9 10">MSMB1184WGS</strain>
    </source>
</reference>
<comment type="similarity">
    <text evidence="2">Belongs to the autoinducer-2 exporter (AI-2E) (TC 2.A.86) family.</text>
</comment>
<evidence type="ECO:0000313" key="9">
    <source>
        <dbReference type="EMBL" id="AOK19287.1"/>
    </source>
</evidence>
<keyword evidence="6 8" id="KW-1133">Transmembrane helix</keyword>
<feature type="transmembrane region" description="Helical" evidence="8">
    <location>
        <begin position="265"/>
        <end position="286"/>
    </location>
</feature>
<dbReference type="AlphaFoldDB" id="A0A1B4PZE2"/>
<evidence type="ECO:0000256" key="6">
    <source>
        <dbReference type="ARBA" id="ARBA00022989"/>
    </source>
</evidence>
<dbReference type="GO" id="GO:0005886">
    <property type="term" value="C:plasma membrane"/>
    <property type="evidence" value="ECO:0007669"/>
    <property type="project" value="UniProtKB-SubCell"/>
</dbReference>
<accession>A0A1B4PZE2</accession>
<dbReference type="PANTHER" id="PTHR21716:SF53">
    <property type="entry name" value="PERMEASE PERM-RELATED"/>
    <property type="match status" value="1"/>
</dbReference>
<feature type="transmembrane region" description="Helical" evidence="8">
    <location>
        <begin position="40"/>
        <end position="61"/>
    </location>
</feature>
<feature type="transmembrane region" description="Helical" evidence="8">
    <location>
        <begin position="206"/>
        <end position="225"/>
    </location>
</feature>
<evidence type="ECO:0000256" key="2">
    <source>
        <dbReference type="ARBA" id="ARBA00009773"/>
    </source>
</evidence>
<gene>
    <name evidence="9" type="ORF">WT26_25490</name>
</gene>
<keyword evidence="3" id="KW-0813">Transport</keyword>
<comment type="subcellular location">
    <subcellularLocation>
        <location evidence="1">Cell membrane</location>
        <topology evidence="1">Multi-pass membrane protein</topology>
    </subcellularLocation>
</comment>
<feature type="transmembrane region" description="Helical" evidence="8">
    <location>
        <begin position="298"/>
        <end position="329"/>
    </location>
</feature>
<feature type="transmembrane region" description="Helical" evidence="8">
    <location>
        <begin position="12"/>
        <end position="33"/>
    </location>
</feature>
<protein>
    <recommendedName>
        <fullName evidence="11">AI-2E family transporter</fullName>
    </recommendedName>
</protein>
<keyword evidence="7 8" id="KW-0472">Membrane</keyword>
<dbReference type="Proteomes" id="UP000094776">
    <property type="component" value="Chromosome 2"/>
</dbReference>